<dbReference type="Pfam" id="PF05721">
    <property type="entry name" value="PhyH"/>
    <property type="match status" value="1"/>
</dbReference>
<organism evidence="1 2">
    <name type="scientific">Actinomadura madurae</name>
    <dbReference type="NCBI Taxonomy" id="1993"/>
    <lineage>
        <taxon>Bacteria</taxon>
        <taxon>Bacillati</taxon>
        <taxon>Actinomycetota</taxon>
        <taxon>Actinomycetes</taxon>
        <taxon>Streptosporangiales</taxon>
        <taxon>Thermomonosporaceae</taxon>
        <taxon>Actinomadura</taxon>
    </lineage>
</organism>
<dbReference type="SUPFAM" id="SSF51197">
    <property type="entry name" value="Clavaminate synthase-like"/>
    <property type="match status" value="1"/>
</dbReference>
<sequence>MATVVETDSRDTRKMSMDAVAAHPRTTPENLSEDIVSAYRRDGFVHVPGVISRTDVARYAEAALAVRNTVRDNHDGMIFTQLLQLWRQDETLRELTLHPGLAAIASRLAGIPLRLWHDQLLIKDPHNGAATEFHQDQPYWPHAGSRHALSAWVALVDVPVDRGCMTFIPGSQHLDGLRPQDLSDHADMFAVAPELEWEHRVTIPLRAGDCTFHHSRLAHSATPNFTDDPRIAHVIIYVDADLTLASGPSHPVTDPLGLDAGEPLPDEHFPCFPGARG</sequence>
<dbReference type="InParanoid" id="A0A1I5H9H5"/>
<keyword evidence="2" id="KW-1185">Reference proteome</keyword>
<keyword evidence="1" id="KW-0560">Oxidoreductase</keyword>
<keyword evidence="1" id="KW-0223">Dioxygenase</keyword>
<reference evidence="1 2" key="1">
    <citation type="submission" date="2016-10" db="EMBL/GenBank/DDBJ databases">
        <authorList>
            <person name="de Groot N.N."/>
        </authorList>
    </citation>
    <scope>NUCLEOTIDE SEQUENCE [LARGE SCALE GENOMIC DNA]</scope>
    <source>
        <strain evidence="1 2">DSM 43067</strain>
    </source>
</reference>
<evidence type="ECO:0000313" key="1">
    <source>
        <dbReference type="EMBL" id="SFO44968.1"/>
    </source>
</evidence>
<name>A0A1I5H9H5_9ACTN</name>
<dbReference type="EMBL" id="FOVH01000006">
    <property type="protein sequence ID" value="SFO44968.1"/>
    <property type="molecule type" value="Genomic_DNA"/>
</dbReference>
<dbReference type="Proteomes" id="UP000183413">
    <property type="component" value="Unassembled WGS sequence"/>
</dbReference>
<evidence type="ECO:0000313" key="2">
    <source>
        <dbReference type="Proteomes" id="UP000183413"/>
    </source>
</evidence>
<protein>
    <submittedName>
        <fullName evidence="1">Phytanoyl-CoA dioxygenase (PhyH)</fullName>
    </submittedName>
</protein>
<dbReference type="GO" id="GO:0016706">
    <property type="term" value="F:2-oxoglutarate-dependent dioxygenase activity"/>
    <property type="evidence" value="ECO:0007669"/>
    <property type="project" value="UniProtKB-ARBA"/>
</dbReference>
<proteinExistence type="predicted"/>
<dbReference type="PANTHER" id="PTHR20883:SF46">
    <property type="entry name" value="PHYTANOYL-COA HYDROXYLASE"/>
    <property type="match status" value="1"/>
</dbReference>
<dbReference type="GO" id="GO:0005506">
    <property type="term" value="F:iron ion binding"/>
    <property type="evidence" value="ECO:0007669"/>
    <property type="project" value="UniProtKB-ARBA"/>
</dbReference>
<dbReference type="InterPro" id="IPR008775">
    <property type="entry name" value="Phytyl_CoA_dOase-like"/>
</dbReference>
<dbReference type="Gene3D" id="2.60.120.620">
    <property type="entry name" value="q2cbj1_9rhob like domain"/>
    <property type="match status" value="1"/>
</dbReference>
<gene>
    <name evidence="1" type="ORF">SAMN04489713_10695</name>
</gene>
<accession>A0A1I5H9H5</accession>
<dbReference type="PANTHER" id="PTHR20883">
    <property type="entry name" value="PHYTANOYL-COA DIOXYGENASE DOMAIN CONTAINING 1"/>
    <property type="match status" value="1"/>
</dbReference>
<dbReference type="AlphaFoldDB" id="A0A1I5H9H5"/>
<dbReference type="eggNOG" id="COG5285">
    <property type="taxonomic scope" value="Bacteria"/>
</dbReference>
<dbReference type="STRING" id="1993.SAMN04489713_10695"/>